<organism evidence="1">
    <name type="scientific">Xanthomonas phage MK21</name>
    <dbReference type="NCBI Taxonomy" id="3148942"/>
    <lineage>
        <taxon>Viruses</taxon>
        <taxon>Duplodnaviria</taxon>
        <taxon>Heunggongvirae</taxon>
        <taxon>Uroviricota</taxon>
        <taxon>Caudoviricetes</taxon>
    </lineage>
</organism>
<reference evidence="1" key="1">
    <citation type="submission" date="2024-05" db="EMBL/GenBank/DDBJ databases">
        <authorList>
            <person name="Kwon M."/>
            <person name="Moon K."/>
        </authorList>
    </citation>
    <scope>NUCLEOTIDE SEQUENCE</scope>
</reference>
<sequence length="111" mass="12312">MPITLAMVQRHINAELVEDDEQAYVMDQLLPAAREAASLFLNRNFYDTPEELAAAISAGTSGDYPLITPRAVDQAILLMLGDFYRDREATGKPVSTSAHNLLYPYRVRVGV</sequence>
<name>A0AAU7J8V9_9CAUD</name>
<dbReference type="CDD" id="cd08054">
    <property type="entry name" value="gp6"/>
    <property type="match status" value="1"/>
</dbReference>
<accession>A0AAU7J8V9</accession>
<dbReference type="EMBL" id="PP780467">
    <property type="protein sequence ID" value="XBN74660.1"/>
    <property type="molecule type" value="Genomic_DNA"/>
</dbReference>
<evidence type="ECO:0000313" key="1">
    <source>
        <dbReference type="EMBL" id="XBN74660.1"/>
    </source>
</evidence>
<reference evidence="1" key="2">
    <citation type="submission" date="2024-06" db="EMBL/GenBank/DDBJ databases">
        <title>Novel bacteriophage MK21 infecting Xanthomonas citri.</title>
        <authorList>
            <person name="Song S.-H."/>
            <person name="Lee A.H."/>
            <person name="Choi K.-M."/>
            <person name="Oh D."/>
            <person name="Park J.-G."/>
        </authorList>
    </citation>
    <scope>NUCLEOTIDE SEQUENCE</scope>
</reference>
<dbReference type="Gene3D" id="1.10.3230.30">
    <property type="entry name" value="Phage gp6-like head-tail connector protein"/>
    <property type="match status" value="1"/>
</dbReference>
<protein>
    <submittedName>
        <fullName evidence="1">Head-tail adaptor Ad1</fullName>
    </submittedName>
</protein>
<proteinExistence type="predicted"/>